<feature type="domain" description="Tryptophan synthase beta chain-like PALP" evidence="4">
    <location>
        <begin position="13"/>
        <end position="295"/>
    </location>
</feature>
<dbReference type="PROSITE" id="PS00165">
    <property type="entry name" value="DEHYDRATASE_SER_THR"/>
    <property type="match status" value="1"/>
</dbReference>
<evidence type="ECO:0000313" key="6">
    <source>
        <dbReference type="Proteomes" id="UP001162030"/>
    </source>
</evidence>
<reference evidence="5 6" key="1">
    <citation type="submission" date="2023-03" db="EMBL/GenBank/DDBJ databases">
        <authorList>
            <person name="Pearce D."/>
        </authorList>
    </citation>
    <scope>NUCLEOTIDE SEQUENCE [LARGE SCALE GENOMIC DNA]</scope>
    <source>
        <strain evidence="5">Msz</strain>
    </source>
</reference>
<dbReference type="InterPro" id="IPR050147">
    <property type="entry name" value="Ser/Thr_Dehydratase"/>
</dbReference>
<protein>
    <submittedName>
        <fullName evidence="5">Threonine dehydratase</fullName>
        <ecNumber evidence="5">4.3.1.19</ecNumber>
    </submittedName>
</protein>
<keyword evidence="3 5" id="KW-0456">Lyase</keyword>
<evidence type="ECO:0000313" key="5">
    <source>
        <dbReference type="EMBL" id="CAI8825379.1"/>
    </source>
</evidence>
<gene>
    <name evidence="5" type="ORF">MSZNOR_2043</name>
</gene>
<evidence type="ECO:0000256" key="3">
    <source>
        <dbReference type="ARBA" id="ARBA00023239"/>
    </source>
</evidence>
<proteinExistence type="predicted"/>
<dbReference type="EMBL" id="OX458333">
    <property type="protein sequence ID" value="CAI8825379.1"/>
    <property type="molecule type" value="Genomic_DNA"/>
</dbReference>
<dbReference type="Pfam" id="PF00291">
    <property type="entry name" value="PALP"/>
    <property type="match status" value="1"/>
</dbReference>
<dbReference type="Proteomes" id="UP001162030">
    <property type="component" value="Chromosome"/>
</dbReference>
<dbReference type="InterPro" id="IPR000634">
    <property type="entry name" value="Ser/Thr_deHydtase_PyrdxlP-BS"/>
</dbReference>
<evidence type="ECO:0000256" key="2">
    <source>
        <dbReference type="ARBA" id="ARBA00022898"/>
    </source>
</evidence>
<keyword evidence="2" id="KW-0663">Pyridoxal phosphate</keyword>
<dbReference type="PANTHER" id="PTHR48078">
    <property type="entry name" value="THREONINE DEHYDRATASE, MITOCHONDRIAL-RELATED"/>
    <property type="match status" value="1"/>
</dbReference>
<dbReference type="InterPro" id="IPR001926">
    <property type="entry name" value="TrpB-like_PALP"/>
</dbReference>
<accession>A0ABM9I1B9</accession>
<dbReference type="PANTHER" id="PTHR48078:SF6">
    <property type="entry name" value="L-THREONINE DEHYDRATASE CATABOLIC TDCB"/>
    <property type="match status" value="1"/>
</dbReference>
<dbReference type="SUPFAM" id="SSF53686">
    <property type="entry name" value="Tryptophan synthase beta subunit-like PLP-dependent enzymes"/>
    <property type="match status" value="1"/>
</dbReference>
<keyword evidence="6" id="KW-1185">Reference proteome</keyword>
<name>A0ABM9I1B9_9GAMM</name>
<dbReference type="InterPro" id="IPR036052">
    <property type="entry name" value="TrpB-like_PALP_sf"/>
</dbReference>
<organism evidence="5 6">
    <name type="scientific">Methylocaldum szegediense</name>
    <dbReference type="NCBI Taxonomy" id="73780"/>
    <lineage>
        <taxon>Bacteria</taxon>
        <taxon>Pseudomonadati</taxon>
        <taxon>Pseudomonadota</taxon>
        <taxon>Gammaproteobacteria</taxon>
        <taxon>Methylococcales</taxon>
        <taxon>Methylococcaceae</taxon>
        <taxon>Methylocaldum</taxon>
    </lineage>
</organism>
<dbReference type="GO" id="GO:0004794">
    <property type="term" value="F:threonine deaminase activity"/>
    <property type="evidence" value="ECO:0007669"/>
    <property type="project" value="UniProtKB-EC"/>
</dbReference>
<dbReference type="Gene3D" id="3.40.50.1100">
    <property type="match status" value="2"/>
</dbReference>
<sequence>MSAMPQPLDAVLHPTSVIEAPRLSRRIGVKLTLVSETFQHTGSFKFRAAYHLALNVPQRQLITASSGNFGQALAYACGLLGKSCRVVMPATSARVKMDAVREYGGMVDEVDTRVKSRAARVAELAADYPEAFVASPYDDPLVIEGNASLGEEIAALGDRFDAIIVPVGGGGLAAGLITGLRRAGRSTPVIGAEPLLANDAARSLRAGRILANESEPRTIADGARTLCLGRHNWEVLQAGLAGIVEVPEALIVQGVKLLFELANLKAEPTGALAVAALLTEPERFRGQSVCCVVSGGNVDGKVYRTLLR</sequence>
<evidence type="ECO:0000256" key="1">
    <source>
        <dbReference type="ARBA" id="ARBA00001933"/>
    </source>
</evidence>
<evidence type="ECO:0000259" key="4">
    <source>
        <dbReference type="Pfam" id="PF00291"/>
    </source>
</evidence>
<comment type="cofactor">
    <cofactor evidence="1">
        <name>pyridoxal 5'-phosphate</name>
        <dbReference type="ChEBI" id="CHEBI:597326"/>
    </cofactor>
</comment>
<dbReference type="EC" id="4.3.1.19" evidence="5"/>